<reference evidence="3" key="1">
    <citation type="journal article" date="2019" name="Int. J. Syst. Evol. Microbiol.">
        <title>The Global Catalogue of Microorganisms (GCM) 10K type strain sequencing project: providing services to taxonomists for standard genome sequencing and annotation.</title>
        <authorList>
            <consortium name="The Broad Institute Genomics Platform"/>
            <consortium name="The Broad Institute Genome Sequencing Center for Infectious Disease"/>
            <person name="Wu L."/>
            <person name="Ma J."/>
        </authorList>
    </citation>
    <scope>NUCLEOTIDE SEQUENCE [LARGE SCALE GENOMIC DNA]</scope>
    <source>
        <strain evidence="3">CGMCC 1.16306</strain>
    </source>
</reference>
<feature type="region of interest" description="Disordered" evidence="1">
    <location>
        <begin position="1"/>
        <end position="80"/>
    </location>
</feature>
<feature type="compositionally biased region" description="Basic and acidic residues" evidence="1">
    <location>
        <begin position="1"/>
        <end position="13"/>
    </location>
</feature>
<evidence type="ECO:0000313" key="3">
    <source>
        <dbReference type="Proteomes" id="UP001596415"/>
    </source>
</evidence>
<protein>
    <submittedName>
        <fullName evidence="2">Uncharacterized protein</fullName>
    </submittedName>
</protein>
<organism evidence="2 3">
    <name type="scientific">Jejudonia soesokkakensis</name>
    <dbReference type="NCBI Taxonomy" id="1323432"/>
    <lineage>
        <taxon>Bacteria</taxon>
        <taxon>Pseudomonadati</taxon>
        <taxon>Bacteroidota</taxon>
        <taxon>Flavobacteriia</taxon>
        <taxon>Flavobacteriales</taxon>
        <taxon>Flavobacteriaceae</taxon>
        <taxon>Jejudonia</taxon>
    </lineage>
</organism>
<dbReference type="EMBL" id="JBHTBN010000002">
    <property type="protein sequence ID" value="MFC7357180.1"/>
    <property type="molecule type" value="Genomic_DNA"/>
</dbReference>
<gene>
    <name evidence="2" type="ORF">ACFQO1_05750</name>
</gene>
<sequence>MSTEQNKKDHADFQSDYNQSKNFTKTAKAEDLKPTGKGKVKLSSDASLNESDKKKISDAMDKMRRGLENTDERISQKEEE</sequence>
<dbReference type="Proteomes" id="UP001596415">
    <property type="component" value="Unassembled WGS sequence"/>
</dbReference>
<dbReference type="RefSeq" id="WP_380217026.1">
    <property type="nucleotide sequence ID" value="NZ_JBHTBN010000002.1"/>
</dbReference>
<feature type="compositionally biased region" description="Polar residues" evidence="1">
    <location>
        <begin position="15"/>
        <end position="25"/>
    </location>
</feature>
<proteinExistence type="predicted"/>
<name>A0ABW2MUE5_9FLAO</name>
<keyword evidence="3" id="KW-1185">Reference proteome</keyword>
<accession>A0ABW2MUE5</accession>
<evidence type="ECO:0000313" key="2">
    <source>
        <dbReference type="EMBL" id="MFC7357180.1"/>
    </source>
</evidence>
<feature type="compositionally biased region" description="Basic and acidic residues" evidence="1">
    <location>
        <begin position="50"/>
        <end position="80"/>
    </location>
</feature>
<evidence type="ECO:0000256" key="1">
    <source>
        <dbReference type="SAM" id="MobiDB-lite"/>
    </source>
</evidence>
<comment type="caution">
    <text evidence="2">The sequence shown here is derived from an EMBL/GenBank/DDBJ whole genome shotgun (WGS) entry which is preliminary data.</text>
</comment>